<dbReference type="InterPro" id="IPR029069">
    <property type="entry name" value="HotDog_dom_sf"/>
</dbReference>
<dbReference type="OrthoDB" id="9799036at2"/>
<dbReference type="eggNOG" id="COG0824">
    <property type="taxonomic scope" value="Bacteria"/>
</dbReference>
<evidence type="ECO:0000313" key="2">
    <source>
        <dbReference type="EMBL" id="ABC44619.1"/>
    </source>
</evidence>
<dbReference type="AlphaFoldDB" id="Q2S0L8"/>
<reference evidence="2 3" key="1">
    <citation type="journal article" date="2005" name="Proc. Natl. Acad. Sci. U.S.A.">
        <title>The genome of Salinibacter ruber: convergence and gene exchange among hyperhalophilic bacteria and archaea.</title>
        <authorList>
            <person name="Mongodin E.F."/>
            <person name="Nelson K.E."/>
            <person name="Daugherty S."/>
            <person name="Deboy R.T."/>
            <person name="Wister J."/>
            <person name="Khouri H."/>
            <person name="Weidman J."/>
            <person name="Walsh D.A."/>
            <person name="Papke R.T."/>
            <person name="Sanchez Perez G."/>
            <person name="Sharma A.K."/>
            <person name="Nesbo C.L."/>
            <person name="MacLeod D."/>
            <person name="Bapteste E."/>
            <person name="Doolittle W.F."/>
            <person name="Charlebois R.L."/>
            <person name="Legault B."/>
            <person name="Rodriguez-Valera F."/>
        </authorList>
    </citation>
    <scope>NUCLEOTIDE SEQUENCE [LARGE SCALE GENOMIC DNA]</scope>
    <source>
        <strain evidence="3">DSM 13855 / CECT 5946 / M31</strain>
    </source>
</reference>
<gene>
    <name evidence="2" type="ordered locus">SRU_2158</name>
</gene>
<dbReference type="InterPro" id="IPR050563">
    <property type="entry name" value="4-hydroxybenzoyl-CoA_TE"/>
</dbReference>
<dbReference type="Proteomes" id="UP000008674">
    <property type="component" value="Chromosome"/>
</dbReference>
<dbReference type="STRING" id="309807.SRU_2158"/>
<dbReference type="GO" id="GO:0047617">
    <property type="term" value="F:fatty acyl-CoA hydrolase activity"/>
    <property type="evidence" value="ECO:0007669"/>
    <property type="project" value="TreeGrafter"/>
</dbReference>
<dbReference type="KEGG" id="sru:SRU_2158"/>
<keyword evidence="3" id="KW-1185">Reference proteome</keyword>
<evidence type="ECO:0000256" key="1">
    <source>
        <dbReference type="SAM" id="MobiDB-lite"/>
    </source>
</evidence>
<dbReference type="CDD" id="cd00586">
    <property type="entry name" value="4HBT"/>
    <property type="match status" value="1"/>
</dbReference>
<name>Q2S0L8_SALRD</name>
<evidence type="ECO:0000313" key="3">
    <source>
        <dbReference type="Proteomes" id="UP000008674"/>
    </source>
</evidence>
<dbReference type="PANTHER" id="PTHR31793">
    <property type="entry name" value="4-HYDROXYBENZOYL-COA THIOESTERASE FAMILY MEMBER"/>
    <property type="match status" value="1"/>
</dbReference>
<dbReference type="SUPFAM" id="SSF54637">
    <property type="entry name" value="Thioesterase/thiol ester dehydrase-isomerase"/>
    <property type="match status" value="1"/>
</dbReference>
<dbReference type="Gene3D" id="3.10.129.10">
    <property type="entry name" value="Hotdog Thioesterase"/>
    <property type="match status" value="1"/>
</dbReference>
<sequence length="149" mass="15907">MAVSQLPSPSMPDDVPDALPDGAQHVHTTDLAVRWGDMDAVGHVNNSRFFSYFEEARVEWLKATLDAATFAESGPVLAHASCDFERPVHHPATLHLDVYAEPPGRSSLTTHYAARLDGSGDAAAFGTAVLVWVSAESGDPVPMPDLGLE</sequence>
<proteinExistence type="predicted"/>
<organism evidence="2 3">
    <name type="scientific">Salinibacter ruber (strain DSM 13855 / M31)</name>
    <dbReference type="NCBI Taxonomy" id="309807"/>
    <lineage>
        <taxon>Bacteria</taxon>
        <taxon>Pseudomonadati</taxon>
        <taxon>Rhodothermota</taxon>
        <taxon>Rhodothermia</taxon>
        <taxon>Rhodothermales</taxon>
        <taxon>Salinibacteraceae</taxon>
        <taxon>Salinibacter</taxon>
    </lineage>
</organism>
<dbReference type="PANTHER" id="PTHR31793:SF24">
    <property type="entry name" value="LONG-CHAIN ACYL-COA THIOESTERASE FADM"/>
    <property type="match status" value="1"/>
</dbReference>
<protein>
    <submittedName>
        <fullName evidence="2">Thioesterase</fullName>
    </submittedName>
</protein>
<dbReference type="HOGENOM" id="CLU_101141_2_1_10"/>
<feature type="region of interest" description="Disordered" evidence="1">
    <location>
        <begin position="1"/>
        <end position="22"/>
    </location>
</feature>
<dbReference type="EnsemblBacteria" id="ABC44619">
    <property type="protein sequence ID" value="ABC44619"/>
    <property type="gene ID" value="SRU_2158"/>
</dbReference>
<accession>Q2S0L8</accession>
<dbReference type="Pfam" id="PF13279">
    <property type="entry name" value="4HBT_2"/>
    <property type="match status" value="1"/>
</dbReference>
<dbReference type="EMBL" id="CP000159">
    <property type="protein sequence ID" value="ABC44619.1"/>
    <property type="molecule type" value="Genomic_DNA"/>
</dbReference>